<evidence type="ECO:0000313" key="4">
    <source>
        <dbReference type="Proteomes" id="UP000234849"/>
    </source>
</evidence>
<feature type="signal peptide" evidence="2">
    <location>
        <begin position="1"/>
        <end position="27"/>
    </location>
</feature>
<sequence length="335" mass="37507">MKKAKSWLALPLAVCMFAVMIFSVAEAAETSDENPAEGRQEITIINTNHITWPVIGEMPSYELEVPAGAHYFINMVEWTTKNGENTLLSTDKFEEGEYELHVTYEAKEGYQFAAPELITVLPGNEVQGTPKVEESENGWYRIVTFSFTARQSEEHQHDMLVVQEKLPTCTEAGYKACYQCQSCKKLYLDKAGTEETTVEEITLPPTGHQYQDGICTVCGEIDPDYVKPHEHSMTAVPEKKPTCTEAGNKAYYQCETCGKLYLDKDGKNETTREKVTIAVTGHIYRDGRCVVCKALVPAVKTGDFDNDYAKWVIGLLISLNIIVGAIIYRKSRKIG</sequence>
<reference evidence="3 4" key="1">
    <citation type="journal article" date="2017" name="Genome Med.">
        <title>A novel Ruminococcus gnavus clade enriched in inflammatory bowel disease patients.</title>
        <authorList>
            <person name="Hall A.B."/>
            <person name="Yassour M."/>
            <person name="Sauk J."/>
            <person name="Garner A."/>
            <person name="Jiang X."/>
            <person name="Arthur T."/>
            <person name="Lagoudas G.K."/>
            <person name="Vatanen T."/>
            <person name="Fornelos N."/>
            <person name="Wilson R."/>
            <person name="Bertha M."/>
            <person name="Cohen M."/>
            <person name="Garber J."/>
            <person name="Khalili H."/>
            <person name="Gevers D."/>
            <person name="Ananthakrishnan A.N."/>
            <person name="Kugathasan S."/>
            <person name="Lander E.S."/>
            <person name="Blainey P."/>
            <person name="Vlamakis H."/>
            <person name="Xavier R.J."/>
            <person name="Huttenhower C."/>
        </authorList>
    </citation>
    <scope>NUCLEOTIDE SEQUENCE [LARGE SCALE GENOMIC DNA]</scope>
    <source>
        <strain evidence="3 4">RJX1118</strain>
    </source>
</reference>
<dbReference type="Proteomes" id="UP000234849">
    <property type="component" value="Unassembled WGS sequence"/>
</dbReference>
<dbReference type="EMBL" id="NIHM01000020">
    <property type="protein sequence ID" value="PLT53289.1"/>
    <property type="molecule type" value="Genomic_DNA"/>
</dbReference>
<comment type="caution">
    <text evidence="3">The sequence shown here is derived from an EMBL/GenBank/DDBJ whole genome shotgun (WGS) entry which is preliminary data.</text>
</comment>
<gene>
    <name evidence="3" type="ORF">CDL18_12715</name>
</gene>
<evidence type="ECO:0000256" key="2">
    <source>
        <dbReference type="SAM" id="SignalP"/>
    </source>
</evidence>
<protein>
    <submittedName>
        <fullName evidence="3">Uncharacterized protein</fullName>
    </submittedName>
</protein>
<dbReference type="AlphaFoldDB" id="A0A2N5NFK5"/>
<keyword evidence="1" id="KW-0812">Transmembrane</keyword>
<feature type="transmembrane region" description="Helical" evidence="1">
    <location>
        <begin position="308"/>
        <end position="328"/>
    </location>
</feature>
<name>A0A2N5NFK5_MEDGN</name>
<keyword evidence="1" id="KW-1133">Transmembrane helix</keyword>
<evidence type="ECO:0000313" key="3">
    <source>
        <dbReference type="EMBL" id="PLT53289.1"/>
    </source>
</evidence>
<organism evidence="3 4">
    <name type="scientific">Mediterraneibacter gnavus</name>
    <name type="common">Ruminococcus gnavus</name>
    <dbReference type="NCBI Taxonomy" id="33038"/>
    <lineage>
        <taxon>Bacteria</taxon>
        <taxon>Bacillati</taxon>
        <taxon>Bacillota</taxon>
        <taxon>Clostridia</taxon>
        <taxon>Lachnospirales</taxon>
        <taxon>Lachnospiraceae</taxon>
        <taxon>Mediterraneibacter</taxon>
    </lineage>
</organism>
<keyword evidence="2" id="KW-0732">Signal</keyword>
<dbReference type="RefSeq" id="WP_101880099.1">
    <property type="nucleotide sequence ID" value="NZ_JAAIMS010000020.1"/>
</dbReference>
<keyword evidence="1" id="KW-0472">Membrane</keyword>
<evidence type="ECO:0000256" key="1">
    <source>
        <dbReference type="SAM" id="Phobius"/>
    </source>
</evidence>
<feature type="chain" id="PRO_5014613593" evidence="2">
    <location>
        <begin position="28"/>
        <end position="335"/>
    </location>
</feature>
<accession>A0A2N5NFK5</accession>
<proteinExistence type="predicted"/>